<reference evidence="13 14" key="1">
    <citation type="journal article" date="2023" name="Life. Sci Alliance">
        <title>Evolutionary insights into 3D genome organization and epigenetic landscape of Vigna mungo.</title>
        <authorList>
            <person name="Junaid A."/>
            <person name="Singh B."/>
            <person name="Bhatia S."/>
        </authorList>
    </citation>
    <scope>NUCLEOTIDE SEQUENCE [LARGE SCALE GENOMIC DNA]</scope>
    <source>
        <strain evidence="13">Urdbean</strain>
    </source>
</reference>
<dbReference type="FunFam" id="3.30.200.20:FF:000081">
    <property type="entry name" value="Octicosapeptide/phox/Bem1p domain kinase superfamily protein"/>
    <property type="match status" value="1"/>
</dbReference>
<feature type="region of interest" description="Disordered" evidence="11">
    <location>
        <begin position="179"/>
        <end position="199"/>
    </location>
</feature>
<dbReference type="PROSITE" id="PS50011">
    <property type="entry name" value="PROTEIN_KINASE_DOM"/>
    <property type="match status" value="1"/>
</dbReference>
<dbReference type="CDD" id="cd06410">
    <property type="entry name" value="PB1_UP2"/>
    <property type="match status" value="1"/>
</dbReference>
<dbReference type="Proteomes" id="UP001374535">
    <property type="component" value="Chromosome 2"/>
</dbReference>
<keyword evidence="9" id="KW-0927">Auxin signaling pathway</keyword>
<proteinExistence type="predicted"/>
<evidence type="ECO:0000256" key="4">
    <source>
        <dbReference type="ARBA" id="ARBA00022553"/>
    </source>
</evidence>
<keyword evidence="7" id="KW-0418">Kinase</keyword>
<keyword evidence="6 10" id="KW-0547">Nucleotide-binding</keyword>
<dbReference type="InterPro" id="IPR001245">
    <property type="entry name" value="Ser-Thr/Tyr_kinase_cat_dom"/>
</dbReference>
<dbReference type="InterPro" id="IPR017441">
    <property type="entry name" value="Protein_kinase_ATP_BS"/>
</dbReference>
<keyword evidence="4" id="KW-0597">Phosphoprotein</keyword>
<dbReference type="GO" id="GO:0010928">
    <property type="term" value="P:regulation of auxin mediated signaling pathway"/>
    <property type="evidence" value="ECO:0007669"/>
    <property type="project" value="UniProtKB-ARBA"/>
</dbReference>
<feature type="domain" description="Protein kinase" evidence="12">
    <location>
        <begin position="1137"/>
        <end position="1458"/>
    </location>
</feature>
<dbReference type="PROSITE" id="PS00107">
    <property type="entry name" value="PROTEIN_KINASE_ATP"/>
    <property type="match status" value="1"/>
</dbReference>
<dbReference type="GO" id="GO:0005524">
    <property type="term" value="F:ATP binding"/>
    <property type="evidence" value="ECO:0007669"/>
    <property type="project" value="UniProtKB-UniRule"/>
</dbReference>
<protein>
    <recommendedName>
        <fullName evidence="12">Protein kinase domain-containing protein</fullName>
    </recommendedName>
</protein>
<feature type="compositionally biased region" description="Polar residues" evidence="11">
    <location>
        <begin position="180"/>
        <end position="191"/>
    </location>
</feature>
<dbReference type="InterPro" id="IPR000719">
    <property type="entry name" value="Prot_kinase_dom"/>
</dbReference>
<keyword evidence="5" id="KW-0808">Transferase</keyword>
<dbReference type="PANTHER" id="PTHR23257">
    <property type="entry name" value="SERINE-THREONINE PROTEIN KINASE"/>
    <property type="match status" value="1"/>
</dbReference>
<dbReference type="InterPro" id="IPR008271">
    <property type="entry name" value="Ser/Thr_kinase_AS"/>
</dbReference>
<evidence type="ECO:0000313" key="13">
    <source>
        <dbReference type="EMBL" id="WVZ21380.1"/>
    </source>
</evidence>
<evidence type="ECO:0000256" key="1">
    <source>
        <dbReference type="ARBA" id="ARBA00004496"/>
    </source>
</evidence>
<dbReference type="Gene3D" id="1.10.510.10">
    <property type="entry name" value="Transferase(Phosphotransferase) domain 1"/>
    <property type="match status" value="1"/>
</dbReference>
<evidence type="ECO:0000256" key="6">
    <source>
        <dbReference type="ARBA" id="ARBA00022741"/>
    </source>
</evidence>
<gene>
    <name evidence="13" type="ORF">V8G54_008702</name>
</gene>
<evidence type="ECO:0000256" key="11">
    <source>
        <dbReference type="SAM" id="MobiDB-lite"/>
    </source>
</evidence>
<evidence type="ECO:0000256" key="8">
    <source>
        <dbReference type="ARBA" id="ARBA00022840"/>
    </source>
</evidence>
<evidence type="ECO:0000256" key="5">
    <source>
        <dbReference type="ARBA" id="ARBA00022679"/>
    </source>
</evidence>
<evidence type="ECO:0000256" key="3">
    <source>
        <dbReference type="ARBA" id="ARBA00022527"/>
    </source>
</evidence>
<keyword evidence="2" id="KW-0963">Cytoplasm</keyword>
<dbReference type="EMBL" id="CP144699">
    <property type="protein sequence ID" value="WVZ21380.1"/>
    <property type="molecule type" value="Genomic_DNA"/>
</dbReference>
<keyword evidence="14" id="KW-1185">Reference proteome</keyword>
<feature type="compositionally biased region" description="Low complexity" evidence="11">
    <location>
        <begin position="1466"/>
        <end position="1481"/>
    </location>
</feature>
<dbReference type="GO" id="GO:0004674">
    <property type="term" value="F:protein serine/threonine kinase activity"/>
    <property type="evidence" value="ECO:0007669"/>
    <property type="project" value="UniProtKB-KW"/>
</dbReference>
<dbReference type="GO" id="GO:0009734">
    <property type="term" value="P:auxin-activated signaling pathway"/>
    <property type="evidence" value="ECO:0007669"/>
    <property type="project" value="UniProtKB-KW"/>
</dbReference>
<dbReference type="Gene3D" id="3.30.200.20">
    <property type="entry name" value="Phosphorylase Kinase, domain 1"/>
    <property type="match status" value="1"/>
</dbReference>
<keyword evidence="3" id="KW-0723">Serine/threonine-protein kinase</keyword>
<dbReference type="PANTHER" id="PTHR23257:SF797">
    <property type="entry name" value="KINASE SUPERFAMILY WITH OCTICOSAPEPTIDE_PHOX_BEM1P DOMAIN-CONTAINING PROTEIN"/>
    <property type="match status" value="1"/>
</dbReference>
<dbReference type="InterPro" id="IPR050167">
    <property type="entry name" value="Ser_Thr_protein_kinase"/>
</dbReference>
<dbReference type="CDD" id="cd13999">
    <property type="entry name" value="STKc_MAP3K-like"/>
    <property type="match status" value="1"/>
</dbReference>
<organism evidence="13 14">
    <name type="scientific">Vigna mungo</name>
    <name type="common">Black gram</name>
    <name type="synonym">Phaseolus mungo</name>
    <dbReference type="NCBI Taxonomy" id="3915"/>
    <lineage>
        <taxon>Eukaryota</taxon>
        <taxon>Viridiplantae</taxon>
        <taxon>Streptophyta</taxon>
        <taxon>Embryophyta</taxon>
        <taxon>Tracheophyta</taxon>
        <taxon>Spermatophyta</taxon>
        <taxon>Magnoliopsida</taxon>
        <taxon>eudicotyledons</taxon>
        <taxon>Gunneridae</taxon>
        <taxon>Pentapetalae</taxon>
        <taxon>rosids</taxon>
        <taxon>fabids</taxon>
        <taxon>Fabales</taxon>
        <taxon>Fabaceae</taxon>
        <taxon>Papilionoideae</taxon>
        <taxon>50 kb inversion clade</taxon>
        <taxon>NPAAA clade</taxon>
        <taxon>indigoferoid/millettioid clade</taxon>
        <taxon>Phaseoleae</taxon>
        <taxon>Vigna</taxon>
    </lineage>
</organism>
<feature type="region of interest" description="Disordered" evidence="11">
    <location>
        <begin position="1458"/>
        <end position="1481"/>
    </location>
</feature>
<name>A0AAQ3P4D2_VIGMU</name>
<keyword evidence="8 10" id="KW-0067">ATP-binding</keyword>
<accession>A0AAQ3P4D2</accession>
<dbReference type="SMART" id="SM00220">
    <property type="entry name" value="S_TKc"/>
    <property type="match status" value="1"/>
</dbReference>
<dbReference type="PROSITE" id="PS00108">
    <property type="entry name" value="PROTEIN_KINASE_ST"/>
    <property type="match status" value="1"/>
</dbReference>
<dbReference type="FunFam" id="1.10.510.10:FF:000142">
    <property type="entry name" value="Octicosapeptide/phox/Bem1p domain kinase superfamily protein"/>
    <property type="match status" value="1"/>
</dbReference>
<comment type="subcellular location">
    <subcellularLocation>
        <location evidence="1">Cytoplasm</location>
    </subcellularLocation>
</comment>
<dbReference type="SUPFAM" id="SSF54277">
    <property type="entry name" value="CAD &amp; PB1 domains"/>
    <property type="match status" value="1"/>
</dbReference>
<dbReference type="SMART" id="SM00666">
    <property type="entry name" value="PB1"/>
    <property type="match status" value="1"/>
</dbReference>
<dbReference type="SUPFAM" id="SSF56112">
    <property type="entry name" value="Protein kinase-like (PK-like)"/>
    <property type="match status" value="1"/>
</dbReference>
<dbReference type="InterPro" id="IPR000270">
    <property type="entry name" value="PB1_dom"/>
</dbReference>
<evidence type="ECO:0000256" key="7">
    <source>
        <dbReference type="ARBA" id="ARBA00022777"/>
    </source>
</evidence>
<feature type="region of interest" description="Disordered" evidence="11">
    <location>
        <begin position="939"/>
        <end position="960"/>
    </location>
</feature>
<evidence type="ECO:0000259" key="12">
    <source>
        <dbReference type="PROSITE" id="PS50011"/>
    </source>
</evidence>
<dbReference type="FunFam" id="3.10.20.90:FF:000058">
    <property type="entry name" value="Octicosapeptide/phox/Bem1p domain kinase superfamily protein"/>
    <property type="match status" value="1"/>
</dbReference>
<sequence length="1481" mass="161023">MAFEQTSVPGGDVVRPLNSVARSVAEESLVLPVSTAVPGAVPIFYPASVSDAGLVGMGYGNVTSGGGGGAATWCVRPAVPVHNHNPSVNPAVGFVHAPSFPNRVGAVGGNAVDVSSSFVAATHGFPMNLGGNWVASGNGLDSINSSDVNNNNNNNNNAVPGNSRVISNSGDHVCSIGVGSISNTPSSQRTDQAIEEGGDDSISGRKMKLMCSYGGKILPRPSDGMLRYVGGQTRIISVKRDVSFNDLVQKMVSTFGQHVVIKYQLPDEDLDALVSVSCPDDLENMMEEYERLIERSPDGSPKLRVFLLSSELDPSGVAQFVNLHDGGLKYVEAVNGIADGIGGKLTRKASYTSAVSTQNSDFSGIDALDSLNAAQGDVSGVPVPMPSSLSPEGNVAASHDGTLNSVVPEPGTSYTEASAVRPGIPVTNYVPTHIPPLQNEVELEKSVPVTFSQTQFGLQQSGLEIPPSTPLQTSFDHRQEVMNHADYVQRPPHMGFLNPQFLGKPGSIYSQHQFHDNTSRFGSHQVIPAVQMTMTQPFSHAALRPSVIQPQAFMQPQQNRLDQYNDENASGLRIHQVPAEQSYNTFQVQVPFGGNYGWVQVPSAEHVIFSDAFVPQQPMMIPEKLQRVEDCYMCQKKLPHAHSDPVVQDQRNSCAGPISDSIQSFYSLPTEDNSRAQATNMVLVSAPMKDDNVEQVVVTRPKVLSKLDTPAGAACTDTTGLSLELESETAFIQKLDRSDHPRNAVVQEAVVRTGEKQFPSDGLMGTAPHSYRDDITRQHMVPLDSRSKEDALVNKPVTNDIPLVGGTSVENSDCMVQECPTEYTNELCSTTSKADAMENWIAQDLLKPIDGRIDNLKIGNPENFLNNDKFDYSTQHVAEKKGVPLDNNFGKSKLITDADQINMIDLLPSSTVEISYGNNSRPVEYNEVIQTPVWGIPGSNPQPKSGNHHREDAVLSSGPPSARFGEVKDSSNSLFSNQDLWNIHSSYFPPPRPNKVALKKETYSNKDQVGENLGINGEQNLEAQIDNGLYQTLQQNLTFEEARSVAKVSSEDRQLQAVAEGLAASVLHSSTSSNIDLNVKDVSHHEDIGDGDVQNNLIDIQHKDKIQDLKSKLPEKLNFGFPASDVGALQIIKNCDLEELIELGSGTFGTVYHGKWRGTDVAIKRINDRCFAGKHSEQERLRADFWNEAIKLADLHHPNVVAFYGVVLDGPGGSVATVTEYMVNGSLRNALQKNGRLRVFSDRTARFCVTRRECDGLKSGNHEYLEKVNQMKGGGGLCLGIGRFGFEHRTNLDKRKRLLIAMDVAFGMEYLHGKNIVHFDLKSDNLLVNLRDPHRPICKVGDLGLSKVKCQTLISGGVRGTLPWMAPELLNGSSSLVSEKVDVFSFGIVMWELLTGEEPYADLHYGAIIGGIVNNTLRPPVPESCDPEWRLLMEMCWSSEPSERPSFTEIANGLRSMATKISPKGQNQQQQPASSLSQAQK</sequence>
<dbReference type="InterPro" id="IPR011009">
    <property type="entry name" value="Kinase-like_dom_sf"/>
</dbReference>
<dbReference type="GO" id="GO:0005737">
    <property type="term" value="C:cytoplasm"/>
    <property type="evidence" value="ECO:0007669"/>
    <property type="project" value="UniProtKB-SubCell"/>
</dbReference>
<feature type="binding site" evidence="10">
    <location>
        <position position="1174"/>
    </location>
    <ligand>
        <name>ATP</name>
        <dbReference type="ChEBI" id="CHEBI:30616"/>
    </ligand>
</feature>
<evidence type="ECO:0000256" key="10">
    <source>
        <dbReference type="PROSITE-ProRule" id="PRU10141"/>
    </source>
</evidence>
<evidence type="ECO:0000313" key="14">
    <source>
        <dbReference type="Proteomes" id="UP001374535"/>
    </source>
</evidence>
<dbReference type="Pfam" id="PF00564">
    <property type="entry name" value="PB1"/>
    <property type="match status" value="1"/>
</dbReference>
<dbReference type="Gene3D" id="3.10.20.90">
    <property type="entry name" value="Phosphatidylinositol 3-kinase Catalytic Subunit, Chain A, domain 1"/>
    <property type="match status" value="1"/>
</dbReference>
<evidence type="ECO:0000256" key="9">
    <source>
        <dbReference type="ARBA" id="ARBA00023294"/>
    </source>
</evidence>
<dbReference type="Pfam" id="PF07714">
    <property type="entry name" value="PK_Tyr_Ser-Thr"/>
    <property type="match status" value="1"/>
</dbReference>
<evidence type="ECO:0000256" key="2">
    <source>
        <dbReference type="ARBA" id="ARBA00022490"/>
    </source>
</evidence>